<evidence type="ECO:0000256" key="1">
    <source>
        <dbReference type="SAM" id="Phobius"/>
    </source>
</evidence>
<name>A0ABR7N6E3_9FIRM</name>
<evidence type="ECO:0000259" key="3">
    <source>
        <dbReference type="PROSITE" id="PS51831"/>
    </source>
</evidence>
<dbReference type="CDD" id="cd00077">
    <property type="entry name" value="HDc"/>
    <property type="match status" value="1"/>
</dbReference>
<dbReference type="PROSITE" id="PS51832">
    <property type="entry name" value="HD_GYP"/>
    <property type="match status" value="1"/>
</dbReference>
<dbReference type="Pfam" id="PF00990">
    <property type="entry name" value="GGDEF"/>
    <property type="match status" value="1"/>
</dbReference>
<keyword evidence="1" id="KW-0472">Membrane</keyword>
<protein>
    <submittedName>
        <fullName evidence="5">Diguanylate cyclase</fullName>
    </submittedName>
</protein>
<dbReference type="PROSITE" id="PS51831">
    <property type="entry name" value="HD"/>
    <property type="match status" value="1"/>
</dbReference>
<keyword evidence="1" id="KW-1133">Transmembrane helix</keyword>
<dbReference type="NCBIfam" id="TIGR00254">
    <property type="entry name" value="GGDEF"/>
    <property type="match status" value="1"/>
</dbReference>
<dbReference type="InterPro" id="IPR037522">
    <property type="entry name" value="HD_GYP_dom"/>
</dbReference>
<reference evidence="5 6" key="1">
    <citation type="submission" date="2020-08" db="EMBL/GenBank/DDBJ databases">
        <title>Genome public.</title>
        <authorList>
            <person name="Liu C."/>
            <person name="Sun Q."/>
        </authorList>
    </citation>
    <scope>NUCLEOTIDE SEQUENCE [LARGE SCALE GENOMIC DNA]</scope>
    <source>
        <strain evidence="5 6">NSJ-46</strain>
    </source>
</reference>
<feature type="transmembrane region" description="Helical" evidence="1">
    <location>
        <begin position="12"/>
        <end position="33"/>
    </location>
</feature>
<organism evidence="5 6">
    <name type="scientific">Jingyaoa shaoxingensis</name>
    <dbReference type="NCBI Taxonomy" id="2763671"/>
    <lineage>
        <taxon>Bacteria</taxon>
        <taxon>Bacillati</taxon>
        <taxon>Bacillota</taxon>
        <taxon>Clostridia</taxon>
        <taxon>Lachnospirales</taxon>
        <taxon>Lachnospiraceae</taxon>
        <taxon>Jingyaoa</taxon>
    </lineage>
</organism>
<dbReference type="PROSITE" id="PS50887">
    <property type="entry name" value="GGDEF"/>
    <property type="match status" value="1"/>
</dbReference>
<comment type="caution">
    <text evidence="5">The sequence shown here is derived from an EMBL/GenBank/DDBJ whole genome shotgun (WGS) entry which is preliminary data.</text>
</comment>
<feature type="transmembrane region" description="Helical" evidence="1">
    <location>
        <begin position="183"/>
        <end position="205"/>
    </location>
</feature>
<dbReference type="SUPFAM" id="SSF55073">
    <property type="entry name" value="Nucleotide cyclase"/>
    <property type="match status" value="1"/>
</dbReference>
<dbReference type="InterPro" id="IPR000160">
    <property type="entry name" value="GGDEF_dom"/>
</dbReference>
<feature type="transmembrane region" description="Helical" evidence="1">
    <location>
        <begin position="363"/>
        <end position="381"/>
    </location>
</feature>
<feature type="transmembrane region" description="Helical" evidence="1">
    <location>
        <begin position="335"/>
        <end position="357"/>
    </location>
</feature>
<feature type="transmembrane region" description="Helical" evidence="1">
    <location>
        <begin position="273"/>
        <end position="295"/>
    </location>
</feature>
<dbReference type="CDD" id="cd01949">
    <property type="entry name" value="GGDEF"/>
    <property type="match status" value="1"/>
</dbReference>
<evidence type="ECO:0000313" key="5">
    <source>
        <dbReference type="EMBL" id="MBC8571967.1"/>
    </source>
</evidence>
<dbReference type="Gene3D" id="1.10.3210.10">
    <property type="entry name" value="Hypothetical protein af1432"/>
    <property type="match status" value="1"/>
</dbReference>
<feature type="transmembrane region" description="Helical" evidence="1">
    <location>
        <begin position="307"/>
        <end position="323"/>
    </location>
</feature>
<dbReference type="SMART" id="SM00471">
    <property type="entry name" value="HDc"/>
    <property type="match status" value="1"/>
</dbReference>
<dbReference type="PANTHER" id="PTHR43155:SF2">
    <property type="entry name" value="CYCLIC DI-GMP PHOSPHODIESTERASE PA4108"/>
    <property type="match status" value="1"/>
</dbReference>
<feature type="domain" description="HD" evidence="3">
    <location>
        <begin position="425"/>
        <end position="547"/>
    </location>
</feature>
<evidence type="ECO:0000259" key="4">
    <source>
        <dbReference type="PROSITE" id="PS51832"/>
    </source>
</evidence>
<feature type="transmembrane region" description="Helical" evidence="1">
    <location>
        <begin position="240"/>
        <end position="261"/>
    </location>
</feature>
<dbReference type="InterPro" id="IPR003607">
    <property type="entry name" value="HD/PDEase_dom"/>
</dbReference>
<dbReference type="Gene3D" id="3.30.70.270">
    <property type="match status" value="1"/>
</dbReference>
<dbReference type="SMART" id="SM00267">
    <property type="entry name" value="GGDEF"/>
    <property type="match status" value="1"/>
</dbReference>
<proteinExistence type="predicted"/>
<feature type="domain" description="GGDEF" evidence="2">
    <location>
        <begin position="654"/>
        <end position="784"/>
    </location>
</feature>
<dbReference type="SUPFAM" id="SSF109604">
    <property type="entry name" value="HD-domain/PDEase-like"/>
    <property type="match status" value="1"/>
</dbReference>
<keyword evidence="6" id="KW-1185">Reference proteome</keyword>
<feature type="transmembrane region" description="Helical" evidence="1">
    <location>
        <begin position="212"/>
        <end position="228"/>
    </location>
</feature>
<dbReference type="InterPro" id="IPR043128">
    <property type="entry name" value="Rev_trsase/Diguanyl_cyclase"/>
</dbReference>
<dbReference type="InterPro" id="IPR006674">
    <property type="entry name" value="HD_domain"/>
</dbReference>
<dbReference type="EMBL" id="JACRSZ010000001">
    <property type="protein sequence ID" value="MBC8571967.1"/>
    <property type="molecule type" value="Genomic_DNA"/>
</dbReference>
<sequence length="936" mass="107443">MREMDRAERQRRLAFYILMFLIVAAFVVGEAVYPSERTEMSLEANIRYPGTFTWEKTDGSNEVIRVPGKYDVPVGETMVLTTILPTDYTANAIGLRSSLQDIKYYIDGELRCSYDTKNTRPFGKNSASRYVFCETSEEDAGKELKIELTTHTSNYSGVVNEVYYGDKGDIWTHIFNEYGTQTLIAFFILFTGVVTILFSIALGMVYQTKFDMEYLGWCMLMGSVWMLGESKMRQLWIPNASIMASMCFVVIILCPIPLLFYIDSVQKHRYTGIYRVIEGVALLNFVVETGLQLAGIADYIETMPVDHVILILTFAAITVTFIMDIRRGESREYHLVLSGCVVAMTAILTEVVSSYFVVSLSGVFVGTGLLILLFVNIICTLKRVRYMEKQRQQEELEKRRRQMEKMSLRMIRTLSTTMEAKNEYTKGHSYRVAQYAGMIAREMGWSNSEIHHLKNAAYVHDVGRIGIPDSILNKPSKLTEEEYAMIKAHTIIGADVLKDITVIEHAAEVARSHHERYDGKGYPDGLKGEEILIQARIVAVADRYDAMSTRRIYRKALSQEQILEELKDNRGTQFDPVIVDTFVHLLETGKAKIEEEAEEREDDITELERGTEKFISEVMATMKSQGDEENYDYLTGLPIRSRGETLIAQIMQEKSGCLAFVDMDNLKRINDIYGHKAGDRALKLLGKLLSAVDKDAVACRFGGDEFILFLPDMEKDQVTQKMEKLFETFRSSKEDDVEIRCASLSAGLCMTEPGDSFETSYMNADNTLYYVKQNGKDRFFFYRQMSEERREKSATGRDLQKVAAALQESGSYSGALEIDFRGFARLYEYMNSLSDRYKHSCYLVMVTMDTVWNQTLYMEQIEEALDCMEQAIRHAIRKVDICTRYSAMQYLIILFEPQESQISKVMERIFVQYYQLYEKGDFKPDYEYILISEKNR</sequence>
<dbReference type="Pfam" id="PF13487">
    <property type="entry name" value="HD_5"/>
    <property type="match status" value="1"/>
</dbReference>
<evidence type="ECO:0000259" key="2">
    <source>
        <dbReference type="PROSITE" id="PS50887"/>
    </source>
</evidence>
<dbReference type="Proteomes" id="UP000657421">
    <property type="component" value="Unassembled WGS sequence"/>
</dbReference>
<dbReference type="PANTHER" id="PTHR43155">
    <property type="entry name" value="CYCLIC DI-GMP PHOSPHODIESTERASE PA4108-RELATED"/>
    <property type="match status" value="1"/>
</dbReference>
<accession>A0ABR7N6E3</accession>
<evidence type="ECO:0000313" key="6">
    <source>
        <dbReference type="Proteomes" id="UP000657421"/>
    </source>
</evidence>
<dbReference type="InterPro" id="IPR029787">
    <property type="entry name" value="Nucleotide_cyclase"/>
</dbReference>
<gene>
    <name evidence="5" type="ORF">H8716_02520</name>
</gene>
<feature type="domain" description="HD-GYP" evidence="4">
    <location>
        <begin position="403"/>
        <end position="598"/>
    </location>
</feature>
<keyword evidence="1" id="KW-0812">Transmembrane</keyword>